<dbReference type="Gene3D" id="3.10.50.40">
    <property type="match status" value="1"/>
</dbReference>
<evidence type="ECO:0000313" key="14">
    <source>
        <dbReference type="EMBL" id="PSL15246.1"/>
    </source>
</evidence>
<keyword evidence="6 12" id="KW-0472">Membrane</keyword>
<evidence type="ECO:0000256" key="4">
    <source>
        <dbReference type="ARBA" id="ARBA00022692"/>
    </source>
</evidence>
<evidence type="ECO:0000256" key="2">
    <source>
        <dbReference type="ARBA" id="ARBA00022475"/>
    </source>
</evidence>
<dbReference type="SUPFAM" id="SSF109998">
    <property type="entry name" value="Triger factor/SurA peptide-binding domain-like"/>
    <property type="match status" value="1"/>
</dbReference>
<accession>A0A2P8F0K7</accession>
<name>A0A2P8F0K7_9GAMM</name>
<keyword evidence="15" id="KW-1185">Reference proteome</keyword>
<dbReference type="GO" id="GO:0005886">
    <property type="term" value="C:plasma membrane"/>
    <property type="evidence" value="ECO:0007669"/>
    <property type="project" value="UniProtKB-SubCell"/>
</dbReference>
<comment type="caution">
    <text evidence="14">The sequence shown here is derived from an EMBL/GenBank/DDBJ whole genome shotgun (WGS) entry which is preliminary data.</text>
</comment>
<evidence type="ECO:0000256" key="10">
    <source>
        <dbReference type="ARBA" id="ARBA00042775"/>
    </source>
</evidence>
<dbReference type="OrthoDB" id="9812372at2"/>
<evidence type="ECO:0000256" key="6">
    <source>
        <dbReference type="ARBA" id="ARBA00023136"/>
    </source>
</evidence>
<dbReference type="AlphaFoldDB" id="A0A2P8F0K7"/>
<evidence type="ECO:0000256" key="12">
    <source>
        <dbReference type="SAM" id="Phobius"/>
    </source>
</evidence>
<evidence type="ECO:0000256" key="8">
    <source>
        <dbReference type="ARBA" id="ARBA00038408"/>
    </source>
</evidence>
<keyword evidence="5 12" id="KW-1133">Transmembrane helix</keyword>
<dbReference type="SUPFAM" id="SSF54534">
    <property type="entry name" value="FKBP-like"/>
    <property type="match status" value="1"/>
</dbReference>
<evidence type="ECO:0000256" key="11">
    <source>
        <dbReference type="PROSITE-ProRule" id="PRU00278"/>
    </source>
</evidence>
<dbReference type="Pfam" id="PF00639">
    <property type="entry name" value="Rotamase"/>
    <property type="match status" value="1"/>
</dbReference>
<keyword evidence="11" id="KW-0697">Rotamase</keyword>
<dbReference type="EMBL" id="PYGI01000005">
    <property type="protein sequence ID" value="PSL15246.1"/>
    <property type="molecule type" value="Genomic_DNA"/>
</dbReference>
<feature type="domain" description="PpiC" evidence="13">
    <location>
        <begin position="267"/>
        <end position="366"/>
    </location>
</feature>
<dbReference type="RefSeq" id="WP_106591031.1">
    <property type="nucleotide sequence ID" value="NZ_PYGI01000005.1"/>
</dbReference>
<evidence type="ECO:0000256" key="7">
    <source>
        <dbReference type="ARBA" id="ARBA00023186"/>
    </source>
</evidence>
<dbReference type="GO" id="GO:0003755">
    <property type="term" value="F:peptidyl-prolyl cis-trans isomerase activity"/>
    <property type="evidence" value="ECO:0007669"/>
    <property type="project" value="UniProtKB-KW"/>
</dbReference>
<reference evidence="14 15" key="1">
    <citation type="submission" date="2018-03" db="EMBL/GenBank/DDBJ databases">
        <title>Genomic Encyclopedia of Archaeal and Bacterial Type Strains, Phase II (KMG-II): from individual species to whole genera.</title>
        <authorList>
            <person name="Goeker M."/>
        </authorList>
    </citation>
    <scope>NUCLEOTIDE SEQUENCE [LARGE SCALE GENOMIC DNA]</scope>
    <source>
        <strain evidence="14 15">DSM 17586</strain>
    </source>
</reference>
<dbReference type="PANTHER" id="PTHR47529">
    <property type="entry name" value="PEPTIDYL-PROLYL CIS-TRANS ISOMERASE D"/>
    <property type="match status" value="1"/>
</dbReference>
<dbReference type="PROSITE" id="PS01096">
    <property type="entry name" value="PPIC_PPIASE_1"/>
    <property type="match status" value="1"/>
</dbReference>
<feature type="transmembrane region" description="Helical" evidence="12">
    <location>
        <begin position="12"/>
        <end position="30"/>
    </location>
</feature>
<evidence type="ECO:0000256" key="3">
    <source>
        <dbReference type="ARBA" id="ARBA00022519"/>
    </source>
</evidence>
<keyword evidence="11 14" id="KW-0413">Isomerase</keyword>
<organism evidence="14 15">
    <name type="scientific">Marinobacterium halophilum</name>
    <dbReference type="NCBI Taxonomy" id="267374"/>
    <lineage>
        <taxon>Bacteria</taxon>
        <taxon>Pseudomonadati</taxon>
        <taxon>Pseudomonadota</taxon>
        <taxon>Gammaproteobacteria</taxon>
        <taxon>Oceanospirillales</taxon>
        <taxon>Oceanospirillaceae</taxon>
        <taxon>Marinobacterium</taxon>
    </lineage>
</organism>
<dbReference type="Proteomes" id="UP000242133">
    <property type="component" value="Unassembled WGS sequence"/>
</dbReference>
<keyword evidence="3" id="KW-0997">Cell inner membrane</keyword>
<sequence>MLQTIRENSQGIIAKAIVGLIIVTFALFGVESLIGLANSEKAPAEVNGEEISTMDLQRGVELQRRQILSQMGENADPAAIDEVGLRRVELNRLIEQQVLLQSAQDQGLYVSEQMIDQLIVAEPAFQGEDGRFDRNQFEAVLRNQGLTPLMYRDQLRKALLTAQERGAYYLSAFATPAQAEQLALLAAQTRDIDWVRFAFDDALAEIEITPEQLQERYDAERERFMTDAQVVLSYVELNQADFADPNSVSEADLRSAYEQELVRFSAEEERRAAHILFTLDDASEADVRKLVADVRARIVAGDLSFAEAAAQYSDDPGSAAVGGDLGFNGRGVFAGPFEDTLFAMQAGELSEPVRSKFGYHLIQLDEVRATEPPSFAERKPVLQAELAASAAEANYVEALERLADLSFSSADLQVPAEELGLEIKQTEAFAQSGGASDITTNAKVLRVAFSTELLDEALNSAPVELSRERAVVVRVHEAIPARQQSLEEVRVQLDAELRQELAASRLKERTDALAEKLVQGEPLEQLVAGLQWNVADDVARDAGSMPLEVNRAAFEMPRPAGDKASIKSIAMQNGDHLLVRVRAVHTPEQVDEQLVEQLQQSLIGREANFSYGAHVQGLKASAEIERN</sequence>
<evidence type="ECO:0000256" key="5">
    <source>
        <dbReference type="ARBA" id="ARBA00022989"/>
    </source>
</evidence>
<evidence type="ECO:0000259" key="13">
    <source>
        <dbReference type="PROSITE" id="PS50198"/>
    </source>
</evidence>
<gene>
    <name evidence="14" type="ORF">CLV44_105141</name>
</gene>
<comment type="similarity">
    <text evidence="8">Belongs to the PpiD chaperone family.</text>
</comment>
<dbReference type="InterPro" id="IPR000297">
    <property type="entry name" value="PPIase_PpiC"/>
</dbReference>
<evidence type="ECO:0000256" key="9">
    <source>
        <dbReference type="ARBA" id="ARBA00040743"/>
    </source>
</evidence>
<dbReference type="InterPro" id="IPR027304">
    <property type="entry name" value="Trigger_fact/SurA_dom_sf"/>
</dbReference>
<keyword evidence="4 12" id="KW-0812">Transmembrane</keyword>
<evidence type="ECO:0000256" key="1">
    <source>
        <dbReference type="ARBA" id="ARBA00004382"/>
    </source>
</evidence>
<keyword evidence="2" id="KW-1003">Cell membrane</keyword>
<dbReference type="PANTHER" id="PTHR47529:SF1">
    <property type="entry name" value="PERIPLASMIC CHAPERONE PPID"/>
    <property type="match status" value="1"/>
</dbReference>
<dbReference type="InterPro" id="IPR023058">
    <property type="entry name" value="PPIase_PpiC_CS"/>
</dbReference>
<dbReference type="Pfam" id="PF13624">
    <property type="entry name" value="SurA_N_3"/>
    <property type="match status" value="1"/>
</dbReference>
<proteinExistence type="inferred from homology"/>
<dbReference type="PROSITE" id="PS50198">
    <property type="entry name" value="PPIC_PPIASE_2"/>
    <property type="match status" value="1"/>
</dbReference>
<protein>
    <recommendedName>
        <fullName evidence="9">Periplasmic chaperone PpiD</fullName>
    </recommendedName>
    <alternativeName>
        <fullName evidence="10">Periplasmic folding chaperone</fullName>
    </alternativeName>
</protein>
<dbReference type="InterPro" id="IPR052029">
    <property type="entry name" value="PpiD_chaperone"/>
</dbReference>
<dbReference type="InterPro" id="IPR046357">
    <property type="entry name" value="PPIase_dom_sf"/>
</dbReference>
<comment type="subcellular location">
    <subcellularLocation>
        <location evidence="1">Cell inner membrane</location>
        <topology evidence="1">Single-pass type II membrane protein</topology>
        <orientation evidence="1">Periplasmic side</orientation>
    </subcellularLocation>
</comment>
<evidence type="ECO:0000313" key="15">
    <source>
        <dbReference type="Proteomes" id="UP000242133"/>
    </source>
</evidence>
<dbReference type="Gene3D" id="1.10.4030.10">
    <property type="entry name" value="Porin chaperone SurA, peptide-binding domain"/>
    <property type="match status" value="1"/>
</dbReference>
<keyword evidence="7" id="KW-0143">Chaperone</keyword>